<comment type="subunit">
    <text evidence="8">Homodimer. Polymerizes to form a dynamic ring structure in a strictly GTP-dependent manner. Interacts directly with several other division proteins.</text>
</comment>
<reference evidence="13 14" key="1">
    <citation type="journal article" date="2011" name="PLoS Genet.">
        <title>Sequence conservation and functional constraint on intergenic spacers in reduced genomes of the obligate symbiont buchnera.</title>
        <authorList>
            <person name="Degnan P.H."/>
            <person name="Ochman H."/>
            <person name="Moran N.A."/>
        </authorList>
    </citation>
    <scope>NUCLEOTIDE SEQUENCE [LARGE SCALE GENOMIC DNA]</scope>
    <source>
        <strain evidence="13 14">Ua</strain>
    </source>
</reference>
<proteinExistence type="inferred from homology"/>
<dbReference type="STRING" id="1005057.BUAMB_195"/>
<dbReference type="SUPFAM" id="SSF55307">
    <property type="entry name" value="Tubulin C-terminal domain-like"/>
    <property type="match status" value="1"/>
</dbReference>
<gene>
    <name evidence="8 13" type="primary">ftsZ</name>
    <name evidence="13" type="ORF">BUAMB_195</name>
</gene>
<evidence type="ECO:0000259" key="11">
    <source>
        <dbReference type="SMART" id="SM00864"/>
    </source>
</evidence>
<dbReference type="OrthoDB" id="9813375at2"/>
<dbReference type="NCBIfam" id="TIGR00065">
    <property type="entry name" value="ftsZ"/>
    <property type="match status" value="1"/>
</dbReference>
<dbReference type="InterPro" id="IPR008280">
    <property type="entry name" value="Tub_FtsZ_C"/>
</dbReference>
<dbReference type="PANTHER" id="PTHR30314">
    <property type="entry name" value="CELL DIVISION PROTEIN FTSZ-RELATED"/>
    <property type="match status" value="1"/>
</dbReference>
<keyword evidence="5 8" id="KW-0342">GTP-binding</keyword>
<evidence type="ECO:0000256" key="2">
    <source>
        <dbReference type="ARBA" id="ARBA00022490"/>
    </source>
</evidence>
<dbReference type="SMART" id="SM00865">
    <property type="entry name" value="Tubulin_C"/>
    <property type="match status" value="1"/>
</dbReference>
<dbReference type="InterPro" id="IPR000158">
    <property type="entry name" value="Cell_div_FtsZ"/>
</dbReference>
<dbReference type="InterPro" id="IPR024757">
    <property type="entry name" value="FtsZ_C"/>
</dbReference>
<evidence type="ECO:0000256" key="9">
    <source>
        <dbReference type="NCBIfam" id="TIGR00065"/>
    </source>
</evidence>
<feature type="domain" description="Tubulin/FtsZ 2-layer sandwich" evidence="12">
    <location>
        <begin position="206"/>
        <end position="324"/>
    </location>
</feature>
<feature type="binding site" evidence="8">
    <location>
        <begin position="20"/>
        <end position="24"/>
    </location>
    <ligand>
        <name>GTP</name>
        <dbReference type="ChEBI" id="CHEBI:37565"/>
    </ligand>
</feature>
<keyword evidence="4 8" id="KW-0547">Nucleotide-binding</keyword>
<keyword evidence="3 8" id="KW-0132">Cell division</keyword>
<comment type="function">
    <text evidence="8 10">Essential cell division protein that forms a contractile ring structure (Z ring) at the future cell division site. The regulation of the ring assembly controls the timing and the location of cell division. One of the functions of the FtsZ ring is to recruit other cell division proteins to the septum to produce a new cell wall between the dividing cells. Binds GTP and shows GTPase activity.</text>
</comment>
<evidence type="ECO:0000256" key="1">
    <source>
        <dbReference type="ARBA" id="ARBA00009690"/>
    </source>
</evidence>
<dbReference type="GO" id="GO:0005525">
    <property type="term" value="F:GTP binding"/>
    <property type="evidence" value="ECO:0007669"/>
    <property type="project" value="UniProtKB-UniRule"/>
</dbReference>
<accession>G2LP81</accession>
<evidence type="ECO:0000256" key="5">
    <source>
        <dbReference type="ARBA" id="ARBA00023134"/>
    </source>
</evidence>
<dbReference type="GO" id="GO:0005737">
    <property type="term" value="C:cytoplasm"/>
    <property type="evidence" value="ECO:0007669"/>
    <property type="project" value="UniProtKB-SubCell"/>
</dbReference>
<dbReference type="PATRIC" id="fig|1005057.4.peg.186"/>
<dbReference type="Gene3D" id="3.30.1330.20">
    <property type="entry name" value="Tubulin/FtsZ, C-terminal domain"/>
    <property type="match status" value="1"/>
</dbReference>
<dbReference type="GO" id="GO:0043093">
    <property type="term" value="P:FtsZ-dependent cytokinesis"/>
    <property type="evidence" value="ECO:0007669"/>
    <property type="project" value="UniProtKB-UniRule"/>
</dbReference>
<comment type="subcellular location">
    <subcellularLocation>
        <location evidence="8">Cytoplasm</location>
    </subcellularLocation>
    <text evidence="8">Assembles at midcell at the inner surface of the cytoplasmic membrane.</text>
</comment>
<dbReference type="GO" id="GO:0003924">
    <property type="term" value="F:GTPase activity"/>
    <property type="evidence" value="ECO:0007669"/>
    <property type="project" value="UniProtKB-UniRule"/>
</dbReference>
<dbReference type="eggNOG" id="COG0206">
    <property type="taxonomic scope" value="Bacteria"/>
</dbReference>
<feature type="binding site" evidence="8">
    <location>
        <position position="138"/>
    </location>
    <ligand>
        <name>GTP</name>
        <dbReference type="ChEBI" id="CHEBI:37565"/>
    </ligand>
</feature>
<evidence type="ECO:0000313" key="13">
    <source>
        <dbReference type="EMBL" id="AEO08018.1"/>
    </source>
</evidence>
<evidence type="ECO:0000256" key="10">
    <source>
        <dbReference type="RuleBase" id="RU000631"/>
    </source>
</evidence>
<comment type="similarity">
    <text evidence="1 8 10">Belongs to the FtsZ family.</text>
</comment>
<protein>
    <recommendedName>
        <fullName evidence="8 9">Cell division protein FtsZ</fullName>
    </recommendedName>
</protein>
<dbReference type="Gene3D" id="3.40.50.1440">
    <property type="entry name" value="Tubulin/FtsZ, GTPase domain"/>
    <property type="match status" value="1"/>
</dbReference>
<dbReference type="InterPro" id="IPR037103">
    <property type="entry name" value="Tubulin/FtsZ-like_C"/>
</dbReference>
<dbReference type="KEGG" id="buh:BUAMB_195"/>
<dbReference type="PRINTS" id="PR00423">
    <property type="entry name" value="CELLDVISFTSZ"/>
</dbReference>
<dbReference type="GO" id="GO:0032153">
    <property type="term" value="C:cell division site"/>
    <property type="evidence" value="ECO:0007669"/>
    <property type="project" value="UniProtKB-UniRule"/>
</dbReference>
<dbReference type="PROSITE" id="PS01134">
    <property type="entry name" value="FTSZ_1"/>
    <property type="match status" value="1"/>
</dbReference>
<feature type="domain" description="Tubulin/FtsZ GTPase" evidence="11">
    <location>
        <begin position="12"/>
        <end position="204"/>
    </location>
</feature>
<dbReference type="Pfam" id="PF00091">
    <property type="entry name" value="Tubulin"/>
    <property type="match status" value="1"/>
</dbReference>
<evidence type="ECO:0000256" key="4">
    <source>
        <dbReference type="ARBA" id="ARBA00022741"/>
    </source>
</evidence>
<dbReference type="SMART" id="SM00864">
    <property type="entry name" value="Tubulin"/>
    <property type="match status" value="1"/>
</dbReference>
<evidence type="ECO:0000256" key="7">
    <source>
        <dbReference type="ARBA" id="ARBA00023306"/>
    </source>
</evidence>
<dbReference type="PROSITE" id="PS01135">
    <property type="entry name" value="FTSZ_2"/>
    <property type="match status" value="1"/>
</dbReference>
<dbReference type="CDD" id="cd02201">
    <property type="entry name" value="FtsZ_type1"/>
    <property type="match status" value="1"/>
</dbReference>
<keyword evidence="2 8" id="KW-0963">Cytoplasm</keyword>
<dbReference type="RefSeq" id="WP_014499922.1">
    <property type="nucleotide sequence ID" value="NC_017259.1"/>
</dbReference>
<dbReference type="FunFam" id="3.30.1330.20:FF:000004">
    <property type="entry name" value="Cell division protein FtsZ"/>
    <property type="match status" value="1"/>
</dbReference>
<dbReference type="InterPro" id="IPR020805">
    <property type="entry name" value="Cell_div_FtsZ_CS"/>
</dbReference>
<dbReference type="GO" id="GO:0000917">
    <property type="term" value="P:division septum assembly"/>
    <property type="evidence" value="ECO:0007669"/>
    <property type="project" value="UniProtKB-KW"/>
</dbReference>
<evidence type="ECO:0000313" key="14">
    <source>
        <dbReference type="Proteomes" id="UP000006139"/>
    </source>
</evidence>
<dbReference type="InterPro" id="IPR018316">
    <property type="entry name" value="Tubulin/FtsZ_2-layer-sand-dom"/>
</dbReference>
<dbReference type="GO" id="GO:0051258">
    <property type="term" value="P:protein polymerization"/>
    <property type="evidence" value="ECO:0007669"/>
    <property type="project" value="UniProtKB-UniRule"/>
</dbReference>
<dbReference type="HAMAP" id="MF_00909">
    <property type="entry name" value="FtsZ"/>
    <property type="match status" value="1"/>
</dbReference>
<dbReference type="EMBL" id="CP002648">
    <property type="protein sequence ID" value="AEO08018.1"/>
    <property type="molecule type" value="Genomic_DNA"/>
</dbReference>
<organism evidence="13 14">
    <name type="scientific">Buchnera aphidicola str. Ua</name>
    <name type="common">Uroleucon ambrosiae</name>
    <dbReference type="NCBI Taxonomy" id="1005057"/>
    <lineage>
        <taxon>Bacteria</taxon>
        <taxon>Pseudomonadati</taxon>
        <taxon>Pseudomonadota</taxon>
        <taxon>Gammaproteobacteria</taxon>
        <taxon>Enterobacterales</taxon>
        <taxon>Erwiniaceae</taxon>
        <taxon>Buchnera</taxon>
    </lineage>
</organism>
<evidence type="ECO:0000256" key="3">
    <source>
        <dbReference type="ARBA" id="ARBA00022618"/>
    </source>
</evidence>
<sequence length="383" mass="40975">MFEATELSNNAIIKVIGVGGGGGNAVEHMVRERIEGVEFFAVNTDAQALSKVAVEQTIQIGNNVTKGLGAGANPEIGRTSAEEDKELLKSALDGSDMVFIAAGMGGGTGTGAAPVVAEIAKELGILTVAVVTKPFNFEGKKRMIVAEQGVVELSKYVDSLITIPNDKLLKVLNRGISLLDAFSAANNVLKGAVQGIAELITRPGLMNVDFADVRTVMMEMGYAMMGTGISSGDNRAEEASEIAISSPLLEDIDLSGARGVLVNITAGFDLKLDEFETVGNTIRSFASDNATVVIGTSLDPDMNDTLRVTVVATGIGMEKNVDLNQIKNKSSREVLMDYRYQYLNLSPSKKKKNIKKELKHSENKIIQEPEYLDIPSFLRKKSD</sequence>
<dbReference type="SUPFAM" id="SSF52490">
    <property type="entry name" value="Tubulin nucleotide-binding domain-like"/>
    <property type="match status" value="1"/>
</dbReference>
<evidence type="ECO:0000256" key="6">
    <source>
        <dbReference type="ARBA" id="ARBA00023210"/>
    </source>
</evidence>
<evidence type="ECO:0000259" key="12">
    <source>
        <dbReference type="SMART" id="SM00865"/>
    </source>
</evidence>
<feature type="binding site" evidence="8">
    <location>
        <position position="186"/>
    </location>
    <ligand>
        <name>GTP</name>
        <dbReference type="ChEBI" id="CHEBI:37565"/>
    </ligand>
</feature>
<feature type="binding site" evidence="8">
    <location>
        <position position="142"/>
    </location>
    <ligand>
        <name>GTP</name>
        <dbReference type="ChEBI" id="CHEBI:37565"/>
    </ligand>
</feature>
<dbReference type="Proteomes" id="UP000006139">
    <property type="component" value="Chromosome"/>
</dbReference>
<dbReference type="AlphaFoldDB" id="G2LP81"/>
<dbReference type="Pfam" id="PF12327">
    <property type="entry name" value="FtsZ_C"/>
    <property type="match status" value="1"/>
</dbReference>
<dbReference type="InterPro" id="IPR003008">
    <property type="entry name" value="Tubulin_FtsZ_GTPase"/>
</dbReference>
<evidence type="ECO:0000256" key="8">
    <source>
        <dbReference type="HAMAP-Rule" id="MF_00909"/>
    </source>
</evidence>
<keyword evidence="6 8" id="KW-0717">Septation</keyword>
<dbReference type="HOGENOM" id="CLU_024865_0_1_6"/>
<dbReference type="InterPro" id="IPR045061">
    <property type="entry name" value="FtsZ/CetZ"/>
</dbReference>
<dbReference type="FunFam" id="3.40.50.1440:FF:000023">
    <property type="entry name" value="Cell division protein FtsZ"/>
    <property type="match status" value="1"/>
</dbReference>
<dbReference type="InterPro" id="IPR036525">
    <property type="entry name" value="Tubulin/FtsZ_GTPase_sf"/>
</dbReference>
<name>G2LP81_BUCUM</name>
<feature type="binding site" evidence="8">
    <location>
        <begin position="107"/>
        <end position="109"/>
    </location>
    <ligand>
        <name>GTP</name>
        <dbReference type="ChEBI" id="CHEBI:37565"/>
    </ligand>
</feature>
<dbReference type="PANTHER" id="PTHR30314:SF3">
    <property type="entry name" value="MITOCHONDRIAL DIVISION PROTEIN FSZA"/>
    <property type="match status" value="1"/>
</dbReference>
<keyword evidence="7 8" id="KW-0131">Cell cycle</keyword>